<dbReference type="EMBL" id="CP109110">
    <property type="protein sequence ID" value="WSC03518.1"/>
    <property type="molecule type" value="Genomic_DNA"/>
</dbReference>
<reference evidence="1" key="1">
    <citation type="submission" date="2022-10" db="EMBL/GenBank/DDBJ databases">
        <title>The complete genomes of actinobacterial strains from the NBC collection.</title>
        <authorList>
            <person name="Joergensen T.S."/>
            <person name="Alvarez Arevalo M."/>
            <person name="Sterndorff E.B."/>
            <person name="Faurdal D."/>
            <person name="Vuksanovic O."/>
            <person name="Mourched A.-S."/>
            <person name="Charusanti P."/>
            <person name="Shaw S."/>
            <person name="Blin K."/>
            <person name="Weber T."/>
        </authorList>
    </citation>
    <scope>NUCLEOTIDE SEQUENCE</scope>
    <source>
        <strain evidence="1">NBC 01771</strain>
    </source>
</reference>
<keyword evidence="1" id="KW-0614">Plasmid</keyword>
<evidence type="ECO:0000313" key="2">
    <source>
        <dbReference type="Proteomes" id="UP001348369"/>
    </source>
</evidence>
<geneLocation type="plasmid" evidence="1 2">
    <name>unnamed1</name>
</geneLocation>
<name>A0ACD4ZYC0_9ACTN</name>
<accession>A0ACD4ZYC0</accession>
<proteinExistence type="predicted"/>
<keyword evidence="2" id="KW-1185">Reference proteome</keyword>
<organism evidence="1 2">
    <name type="scientific">Streptomyces scopuliridis</name>
    <dbReference type="NCBI Taxonomy" id="452529"/>
    <lineage>
        <taxon>Bacteria</taxon>
        <taxon>Bacillati</taxon>
        <taxon>Actinomycetota</taxon>
        <taxon>Actinomycetes</taxon>
        <taxon>Kitasatosporales</taxon>
        <taxon>Streptomycetaceae</taxon>
        <taxon>Streptomyces</taxon>
    </lineage>
</organism>
<dbReference type="Proteomes" id="UP001348369">
    <property type="component" value="Plasmid unnamed1"/>
</dbReference>
<dbReference type="EC" id="5.3.1.6" evidence="1"/>
<sequence length="152" mass="16706">MTRVYLGSDHAGYVVKRVLIRRLRELGHEPVDVGPHAFVQGDDYPPYVLETARRVAADPGSLGVVLGESGNGEAIAANKVDGIRAVLAWSEDTARLGREHNDANVISIGARVHSVAEATHFLEVFVKAPFSQDARHVRRIGMLTDYEQHRSK</sequence>
<protein>
    <submittedName>
        <fullName evidence="1">Ribose-5-phosphate isomerase</fullName>
        <ecNumber evidence="1">5.3.1.6</ecNumber>
    </submittedName>
</protein>
<keyword evidence="1" id="KW-0413">Isomerase</keyword>
<gene>
    <name evidence="1" type="ORF">OG835_42270</name>
</gene>
<evidence type="ECO:0000313" key="1">
    <source>
        <dbReference type="EMBL" id="WSC03518.1"/>
    </source>
</evidence>